<comment type="caution">
    <text evidence="1">The sequence shown here is derived from an EMBL/GenBank/DDBJ whole genome shotgun (WGS) entry which is preliminary data.</text>
</comment>
<evidence type="ECO:0000313" key="1">
    <source>
        <dbReference type="EMBL" id="KAI3781165.1"/>
    </source>
</evidence>
<gene>
    <name evidence="1" type="ORF">L2E82_11169</name>
</gene>
<reference evidence="2" key="1">
    <citation type="journal article" date="2022" name="Mol. Ecol. Resour.">
        <title>The genomes of chicory, endive, great burdock and yacon provide insights into Asteraceae palaeo-polyploidization history and plant inulin production.</title>
        <authorList>
            <person name="Fan W."/>
            <person name="Wang S."/>
            <person name="Wang H."/>
            <person name="Wang A."/>
            <person name="Jiang F."/>
            <person name="Liu H."/>
            <person name="Zhao H."/>
            <person name="Xu D."/>
            <person name="Zhang Y."/>
        </authorList>
    </citation>
    <scope>NUCLEOTIDE SEQUENCE [LARGE SCALE GENOMIC DNA]</scope>
    <source>
        <strain evidence="2">cv. Punajuju</strain>
    </source>
</reference>
<name>A0ACB9GDL5_CICIN</name>
<dbReference type="Proteomes" id="UP001055811">
    <property type="component" value="Linkage Group LG02"/>
</dbReference>
<evidence type="ECO:0000313" key="2">
    <source>
        <dbReference type="Proteomes" id="UP001055811"/>
    </source>
</evidence>
<accession>A0ACB9GDL5</accession>
<proteinExistence type="predicted"/>
<protein>
    <submittedName>
        <fullName evidence="1">Uncharacterized protein</fullName>
    </submittedName>
</protein>
<sequence>MAAPKLCLSVYTGASAKLAEHVPAVASKSVLPLSPGAVDEGPKLGPRALPGSESPGPTKRRQGPVGNSSRRIEPHTAESRLTSAETEGMGDPPCMLSAQKNLNKNICKISPSSRTDTRDAAQELGASRRKPDTKKSQDLCFHLFNLIQRYYKVP</sequence>
<keyword evidence="2" id="KW-1185">Reference proteome</keyword>
<organism evidence="1 2">
    <name type="scientific">Cichorium intybus</name>
    <name type="common">Chicory</name>
    <dbReference type="NCBI Taxonomy" id="13427"/>
    <lineage>
        <taxon>Eukaryota</taxon>
        <taxon>Viridiplantae</taxon>
        <taxon>Streptophyta</taxon>
        <taxon>Embryophyta</taxon>
        <taxon>Tracheophyta</taxon>
        <taxon>Spermatophyta</taxon>
        <taxon>Magnoliopsida</taxon>
        <taxon>eudicotyledons</taxon>
        <taxon>Gunneridae</taxon>
        <taxon>Pentapetalae</taxon>
        <taxon>asterids</taxon>
        <taxon>campanulids</taxon>
        <taxon>Asterales</taxon>
        <taxon>Asteraceae</taxon>
        <taxon>Cichorioideae</taxon>
        <taxon>Cichorieae</taxon>
        <taxon>Cichoriinae</taxon>
        <taxon>Cichorium</taxon>
    </lineage>
</organism>
<reference evidence="1 2" key="2">
    <citation type="journal article" date="2022" name="Mol. Ecol. Resour.">
        <title>The genomes of chicory, endive, great burdock and yacon provide insights into Asteraceae paleo-polyploidization history and plant inulin production.</title>
        <authorList>
            <person name="Fan W."/>
            <person name="Wang S."/>
            <person name="Wang H."/>
            <person name="Wang A."/>
            <person name="Jiang F."/>
            <person name="Liu H."/>
            <person name="Zhao H."/>
            <person name="Xu D."/>
            <person name="Zhang Y."/>
        </authorList>
    </citation>
    <scope>NUCLEOTIDE SEQUENCE [LARGE SCALE GENOMIC DNA]</scope>
    <source>
        <strain evidence="2">cv. Punajuju</strain>
        <tissue evidence="1">Leaves</tissue>
    </source>
</reference>
<dbReference type="EMBL" id="CM042010">
    <property type="protein sequence ID" value="KAI3781165.1"/>
    <property type="molecule type" value="Genomic_DNA"/>
</dbReference>